<protein>
    <submittedName>
        <fullName evidence="1">Uncharacterized protein</fullName>
    </submittedName>
</protein>
<sequence>MECAHRGFCAEWNAGLPLQGGDRTDHRARRNRASLGEYARIFESQRPVPRDQGRDRRRHCGDRADCAGACPSDRGGGGAPGFAGAFLVSAAADRVSGTAVH</sequence>
<evidence type="ECO:0000313" key="1">
    <source>
        <dbReference type="EMBL" id="KIU01737.1"/>
    </source>
</evidence>
<evidence type="ECO:0000313" key="2">
    <source>
        <dbReference type="Proteomes" id="UP000032274"/>
    </source>
</evidence>
<dbReference type="Proteomes" id="UP000032274">
    <property type="component" value="Unassembled WGS sequence"/>
</dbReference>
<name>A0AA40JS04_STAAU</name>
<organism evidence="1 2">
    <name type="scientific">Staphylococcus aureus</name>
    <dbReference type="NCBI Taxonomy" id="1280"/>
    <lineage>
        <taxon>Bacteria</taxon>
        <taxon>Bacillati</taxon>
        <taxon>Bacillota</taxon>
        <taxon>Bacilli</taxon>
        <taxon>Bacillales</taxon>
        <taxon>Staphylococcaceae</taxon>
        <taxon>Staphylococcus</taxon>
    </lineage>
</organism>
<reference evidence="1 2" key="1">
    <citation type="submission" date="2015-01" db="EMBL/GenBank/DDBJ databases">
        <title>Characterization of Swiss Staphylococcus aureus strains involved in food poisoning.</title>
        <authorList>
            <person name="Crovadore J."/>
            <person name="Chablais R."/>
            <person name="Tonacini J."/>
            <person name="Schnyder B."/>
            <person name="Lefort F."/>
        </authorList>
    </citation>
    <scope>NUCLEOTIDE SEQUENCE [LARGE SCALE GENOMIC DNA]</scope>
    <source>
        <strain evidence="1 2">SA-120</strain>
    </source>
</reference>
<dbReference type="EMBL" id="JXIG01000020">
    <property type="protein sequence ID" value="KIU01737.1"/>
    <property type="molecule type" value="Genomic_DNA"/>
</dbReference>
<feature type="non-terminal residue" evidence="1">
    <location>
        <position position="101"/>
    </location>
</feature>
<gene>
    <name evidence="1" type="ORF">QU38_00080</name>
</gene>
<accession>A0AA40JS04</accession>
<dbReference type="AlphaFoldDB" id="A0AA40JS04"/>
<comment type="caution">
    <text evidence="1">The sequence shown here is derived from an EMBL/GenBank/DDBJ whole genome shotgun (WGS) entry which is preliminary data.</text>
</comment>
<proteinExistence type="predicted"/>